<keyword evidence="1" id="KW-0805">Transcription regulation</keyword>
<evidence type="ECO:0000313" key="8">
    <source>
        <dbReference type="Proteomes" id="UP000319897"/>
    </source>
</evidence>
<dbReference type="SUPFAM" id="SSF46689">
    <property type="entry name" value="Homeodomain-like"/>
    <property type="match status" value="1"/>
</dbReference>
<dbReference type="PANTHER" id="PTHR30055:SF234">
    <property type="entry name" value="HTH-TYPE TRANSCRIPTIONAL REGULATOR BETI"/>
    <property type="match status" value="1"/>
</dbReference>
<dbReference type="AlphaFoldDB" id="A0A501XNA5"/>
<evidence type="ECO:0000256" key="3">
    <source>
        <dbReference type="ARBA" id="ARBA00023163"/>
    </source>
</evidence>
<dbReference type="InterPro" id="IPR009057">
    <property type="entry name" value="Homeodomain-like_sf"/>
</dbReference>
<accession>A0A501XNA5</accession>
<reference evidence="7 8" key="1">
    <citation type="submission" date="2019-06" db="EMBL/GenBank/DDBJ databases">
        <authorList>
            <person name="Lee I."/>
            <person name="Jang G.I."/>
            <person name="Hwang C.Y."/>
        </authorList>
    </citation>
    <scope>NUCLEOTIDE SEQUENCE [LARGE SCALE GENOMIC DNA]</scope>
    <source>
        <strain evidence="7 8">PAMC 28131</strain>
    </source>
</reference>
<dbReference type="GO" id="GO:0003700">
    <property type="term" value="F:DNA-binding transcription factor activity"/>
    <property type="evidence" value="ECO:0007669"/>
    <property type="project" value="TreeGrafter"/>
</dbReference>
<dbReference type="Gene3D" id="1.10.357.10">
    <property type="entry name" value="Tetracycline Repressor, domain 2"/>
    <property type="match status" value="1"/>
</dbReference>
<keyword evidence="3" id="KW-0804">Transcription</keyword>
<feature type="domain" description="HTH tetR-type" evidence="6">
    <location>
        <begin position="96"/>
        <end position="155"/>
    </location>
</feature>
<evidence type="ECO:0000259" key="6">
    <source>
        <dbReference type="PROSITE" id="PS50977"/>
    </source>
</evidence>
<comment type="caution">
    <text evidence="7">The sequence shown here is derived from an EMBL/GenBank/DDBJ whole genome shotgun (WGS) entry which is preliminary data.</text>
</comment>
<dbReference type="EMBL" id="VFSU01000021">
    <property type="protein sequence ID" value="TPE61763.1"/>
    <property type="molecule type" value="Genomic_DNA"/>
</dbReference>
<feature type="DNA-binding region" description="H-T-H motif" evidence="4">
    <location>
        <begin position="118"/>
        <end position="137"/>
    </location>
</feature>
<dbReference type="Proteomes" id="UP000319897">
    <property type="component" value="Unassembled WGS sequence"/>
</dbReference>
<gene>
    <name evidence="7" type="ORF">FJQ54_07630</name>
</gene>
<evidence type="ECO:0000256" key="1">
    <source>
        <dbReference type="ARBA" id="ARBA00023015"/>
    </source>
</evidence>
<keyword evidence="8" id="KW-1185">Reference proteome</keyword>
<dbReference type="OrthoDB" id="8911656at2"/>
<sequence length="274" mass="30392">MVRTRRKPSRSRVLVTSALPRLSSCLRMSVASLMRHSLSPACSGALYMALEGPIVTGRRVQVNPDQWGLDARPFTGQGGCMQGETPERDGRRRRSADSKRRIVEAMLELVREGSISPSADEVAARAGVGRRTVFRLFSDMEGIYTEMQAIMRDQVAPVRALPLLGDTPTERLHALIDRRVLFLEQVMPVALAAGIHRHHSPQLQADHLAIQTELRAILFDVLGKDLAPDPTSREALDAILSIDMWRRLRLEQGQSPAAAAQLLHRMTDALLQAE</sequence>
<keyword evidence="2 4" id="KW-0238">DNA-binding</keyword>
<dbReference type="PROSITE" id="PS50977">
    <property type="entry name" value="HTH_TETR_2"/>
    <property type="match status" value="1"/>
</dbReference>
<organism evidence="7 8">
    <name type="scientific">Sandaracinobacter neustonicus</name>
    <dbReference type="NCBI Taxonomy" id="1715348"/>
    <lineage>
        <taxon>Bacteria</taxon>
        <taxon>Pseudomonadati</taxon>
        <taxon>Pseudomonadota</taxon>
        <taxon>Alphaproteobacteria</taxon>
        <taxon>Sphingomonadales</taxon>
        <taxon>Sphingosinicellaceae</taxon>
        <taxon>Sandaracinobacter</taxon>
    </lineage>
</organism>
<proteinExistence type="predicted"/>
<protein>
    <submittedName>
        <fullName evidence="7">TetR/AcrR family transcriptional regulator</fullName>
    </submittedName>
</protein>
<feature type="region of interest" description="Disordered" evidence="5">
    <location>
        <begin position="71"/>
        <end position="97"/>
    </location>
</feature>
<feature type="compositionally biased region" description="Basic and acidic residues" evidence="5">
    <location>
        <begin position="85"/>
        <end position="97"/>
    </location>
</feature>
<evidence type="ECO:0000256" key="5">
    <source>
        <dbReference type="SAM" id="MobiDB-lite"/>
    </source>
</evidence>
<evidence type="ECO:0000256" key="4">
    <source>
        <dbReference type="PROSITE-ProRule" id="PRU00335"/>
    </source>
</evidence>
<evidence type="ECO:0000313" key="7">
    <source>
        <dbReference type="EMBL" id="TPE61763.1"/>
    </source>
</evidence>
<name>A0A501XNA5_9SPHN</name>
<dbReference type="GO" id="GO:0000976">
    <property type="term" value="F:transcription cis-regulatory region binding"/>
    <property type="evidence" value="ECO:0007669"/>
    <property type="project" value="TreeGrafter"/>
</dbReference>
<dbReference type="PANTHER" id="PTHR30055">
    <property type="entry name" value="HTH-TYPE TRANSCRIPTIONAL REGULATOR RUTR"/>
    <property type="match status" value="1"/>
</dbReference>
<evidence type="ECO:0000256" key="2">
    <source>
        <dbReference type="ARBA" id="ARBA00023125"/>
    </source>
</evidence>
<dbReference type="InterPro" id="IPR050109">
    <property type="entry name" value="HTH-type_TetR-like_transc_reg"/>
</dbReference>
<dbReference type="InterPro" id="IPR001647">
    <property type="entry name" value="HTH_TetR"/>
</dbReference>